<dbReference type="EnsemblMetazoa" id="ACHR014149-RA">
    <property type="protein sequence ID" value="ACHR014149-PA"/>
    <property type="gene ID" value="ACHR014149"/>
</dbReference>
<evidence type="ECO:0000313" key="2">
    <source>
        <dbReference type="Proteomes" id="UP000075881"/>
    </source>
</evidence>
<name>A0A182KI55_9DIPT</name>
<protein>
    <submittedName>
        <fullName evidence="1">Uncharacterized protein</fullName>
    </submittedName>
</protein>
<sequence>MKLLRPLRVCVCVCV</sequence>
<proteinExistence type="predicted"/>
<dbReference type="Proteomes" id="UP000075881">
    <property type="component" value="Unassembled WGS sequence"/>
</dbReference>
<accession>A0A182KI55</accession>
<reference evidence="2" key="1">
    <citation type="submission" date="2013-03" db="EMBL/GenBank/DDBJ databases">
        <title>The Genome Sequence of Anopheles christyi ACHKN1017.</title>
        <authorList>
            <consortium name="The Broad Institute Genomics Platform"/>
            <person name="Neafsey D.E."/>
            <person name="Besansky N."/>
            <person name="Walker B."/>
            <person name="Young S.K."/>
            <person name="Zeng Q."/>
            <person name="Gargeya S."/>
            <person name="Fitzgerald M."/>
            <person name="Haas B."/>
            <person name="Abouelleil A."/>
            <person name="Allen A.W."/>
            <person name="Alvarado L."/>
            <person name="Arachchi H.M."/>
            <person name="Berlin A.M."/>
            <person name="Chapman S.B."/>
            <person name="Gainer-Dewar J."/>
            <person name="Goldberg J."/>
            <person name="Griggs A."/>
            <person name="Gujja S."/>
            <person name="Hansen M."/>
            <person name="Howarth C."/>
            <person name="Imamovic A."/>
            <person name="Ireland A."/>
            <person name="Larimer J."/>
            <person name="McCowan C."/>
            <person name="Murphy C."/>
            <person name="Pearson M."/>
            <person name="Poon T.W."/>
            <person name="Priest M."/>
            <person name="Roberts A."/>
            <person name="Saif S."/>
            <person name="Shea T."/>
            <person name="Sisk P."/>
            <person name="Sykes S."/>
            <person name="Wortman J."/>
            <person name="Nusbaum C."/>
            <person name="Birren B."/>
        </authorList>
    </citation>
    <scope>NUCLEOTIDE SEQUENCE [LARGE SCALE GENOMIC DNA]</scope>
    <source>
        <strain evidence="2">ACHKN1017</strain>
    </source>
</reference>
<evidence type="ECO:0000313" key="1">
    <source>
        <dbReference type="EnsemblMetazoa" id="ACHR014149-PA"/>
    </source>
</evidence>
<organism evidence="1 2">
    <name type="scientific">Anopheles christyi</name>
    <dbReference type="NCBI Taxonomy" id="43041"/>
    <lineage>
        <taxon>Eukaryota</taxon>
        <taxon>Metazoa</taxon>
        <taxon>Ecdysozoa</taxon>
        <taxon>Arthropoda</taxon>
        <taxon>Hexapoda</taxon>
        <taxon>Insecta</taxon>
        <taxon>Pterygota</taxon>
        <taxon>Neoptera</taxon>
        <taxon>Endopterygota</taxon>
        <taxon>Diptera</taxon>
        <taxon>Nematocera</taxon>
        <taxon>Culicoidea</taxon>
        <taxon>Culicidae</taxon>
        <taxon>Anophelinae</taxon>
        <taxon>Anopheles</taxon>
    </lineage>
</organism>
<reference evidence="1" key="2">
    <citation type="submission" date="2020-05" db="UniProtKB">
        <authorList>
            <consortium name="EnsemblMetazoa"/>
        </authorList>
    </citation>
    <scope>IDENTIFICATION</scope>
    <source>
        <strain evidence="1">ACHKN1017</strain>
    </source>
</reference>
<dbReference type="VEuPathDB" id="VectorBase:ACHR014149"/>
<keyword evidence="2" id="KW-1185">Reference proteome</keyword>